<dbReference type="SUPFAM" id="SSF51735">
    <property type="entry name" value="NAD(P)-binding Rossmann-fold domains"/>
    <property type="match status" value="1"/>
</dbReference>
<accession>A0A6A6JBZ1</accession>
<evidence type="ECO:0000259" key="2">
    <source>
        <dbReference type="SMART" id="SM00829"/>
    </source>
</evidence>
<dbReference type="OrthoDB" id="10257049at2759"/>
<organism evidence="3 4">
    <name type="scientific">Westerdykella ornata</name>
    <dbReference type="NCBI Taxonomy" id="318751"/>
    <lineage>
        <taxon>Eukaryota</taxon>
        <taxon>Fungi</taxon>
        <taxon>Dikarya</taxon>
        <taxon>Ascomycota</taxon>
        <taxon>Pezizomycotina</taxon>
        <taxon>Dothideomycetes</taxon>
        <taxon>Pleosporomycetidae</taxon>
        <taxon>Pleosporales</taxon>
        <taxon>Sporormiaceae</taxon>
        <taxon>Westerdykella</taxon>
    </lineage>
</organism>
<reference evidence="3" key="1">
    <citation type="journal article" date="2020" name="Stud. Mycol.">
        <title>101 Dothideomycetes genomes: a test case for predicting lifestyles and emergence of pathogens.</title>
        <authorList>
            <person name="Haridas S."/>
            <person name="Albert R."/>
            <person name="Binder M."/>
            <person name="Bloem J."/>
            <person name="Labutti K."/>
            <person name="Salamov A."/>
            <person name="Andreopoulos B."/>
            <person name="Baker S."/>
            <person name="Barry K."/>
            <person name="Bills G."/>
            <person name="Bluhm B."/>
            <person name="Cannon C."/>
            <person name="Castanera R."/>
            <person name="Culley D."/>
            <person name="Daum C."/>
            <person name="Ezra D."/>
            <person name="Gonzalez J."/>
            <person name="Henrissat B."/>
            <person name="Kuo A."/>
            <person name="Liang C."/>
            <person name="Lipzen A."/>
            <person name="Lutzoni F."/>
            <person name="Magnuson J."/>
            <person name="Mondo S."/>
            <person name="Nolan M."/>
            <person name="Ohm R."/>
            <person name="Pangilinan J."/>
            <person name="Park H.-J."/>
            <person name="Ramirez L."/>
            <person name="Alfaro M."/>
            <person name="Sun H."/>
            <person name="Tritt A."/>
            <person name="Yoshinaga Y."/>
            <person name="Zwiers L.-H."/>
            <person name="Turgeon B."/>
            <person name="Goodwin S."/>
            <person name="Spatafora J."/>
            <person name="Crous P."/>
            <person name="Grigoriev I."/>
        </authorList>
    </citation>
    <scope>NUCLEOTIDE SEQUENCE</scope>
    <source>
        <strain evidence="3">CBS 379.55</strain>
    </source>
</reference>
<dbReference type="SMART" id="SM00829">
    <property type="entry name" value="PKS_ER"/>
    <property type="match status" value="1"/>
</dbReference>
<dbReference type="PANTHER" id="PTHR43677:SF4">
    <property type="entry name" value="QUINONE OXIDOREDUCTASE-LIKE PROTEIN 2"/>
    <property type="match status" value="1"/>
</dbReference>
<dbReference type="AlphaFoldDB" id="A0A6A6JBZ1"/>
<dbReference type="Pfam" id="PF00107">
    <property type="entry name" value="ADH_zinc_N"/>
    <property type="match status" value="1"/>
</dbReference>
<dbReference type="InterPro" id="IPR036291">
    <property type="entry name" value="NAD(P)-bd_dom_sf"/>
</dbReference>
<keyword evidence="4" id="KW-1185">Reference proteome</keyword>
<dbReference type="GO" id="GO:0005739">
    <property type="term" value="C:mitochondrion"/>
    <property type="evidence" value="ECO:0007669"/>
    <property type="project" value="TreeGrafter"/>
</dbReference>
<dbReference type="EMBL" id="ML986508">
    <property type="protein sequence ID" value="KAF2273734.1"/>
    <property type="molecule type" value="Genomic_DNA"/>
</dbReference>
<dbReference type="InterPro" id="IPR051397">
    <property type="entry name" value="Zn-ADH-like_protein"/>
</dbReference>
<evidence type="ECO:0000256" key="1">
    <source>
        <dbReference type="SAM" id="MobiDB-lite"/>
    </source>
</evidence>
<gene>
    <name evidence="3" type="ORF">EI97DRAFT_460919</name>
</gene>
<dbReference type="RefSeq" id="XP_033651273.1">
    <property type="nucleotide sequence ID" value="XM_033801151.1"/>
</dbReference>
<feature type="domain" description="Enoyl reductase (ER)" evidence="2">
    <location>
        <begin position="16"/>
        <end position="319"/>
    </location>
</feature>
<evidence type="ECO:0000313" key="4">
    <source>
        <dbReference type="Proteomes" id="UP000800097"/>
    </source>
</evidence>
<dbReference type="InterPro" id="IPR011032">
    <property type="entry name" value="GroES-like_sf"/>
</dbReference>
<dbReference type="SUPFAM" id="SSF50129">
    <property type="entry name" value="GroES-like"/>
    <property type="match status" value="1"/>
</dbReference>
<dbReference type="PANTHER" id="PTHR43677">
    <property type="entry name" value="SHORT-CHAIN DEHYDROGENASE/REDUCTASE"/>
    <property type="match status" value="1"/>
</dbReference>
<dbReference type="InterPro" id="IPR020843">
    <property type="entry name" value="ER"/>
</dbReference>
<name>A0A6A6JBZ1_WESOR</name>
<dbReference type="GO" id="GO:0016491">
    <property type="term" value="F:oxidoreductase activity"/>
    <property type="evidence" value="ECO:0007669"/>
    <property type="project" value="InterPro"/>
</dbReference>
<dbReference type="InterPro" id="IPR013149">
    <property type="entry name" value="ADH-like_C"/>
</dbReference>
<sequence length="346" mass="37218">MPSDTMEAILVDKFVKTFAELTPREVPRPQPKAGEVEVPISHAALTHVDMLYALGKHQNNRRHMVDTSSATNSPAPSPPPPPPLFPPGTRVFGSSLGSYAESICVPTTSIRRVPSHWTPAEACAVGAWGAISYGALIDAGKLAKGQAVLVLGATGGLGVMAVQIAQAVGASVVVAVGGGEASEKGRMMKTLLRADYVVDCEDCGWEGRVRGWTRDREGVDLVVDAVGAVENGIACLRYRGRLVIVGFAARGGRMEERFGEDGRRCPHRTTAAWEGFMSLVDAGKIRPVIFRDRTYRGLGELPVALDDLHSRRVWGRAVLEVPSPPEREEKKEVVNKRLVGQGLSRL</sequence>
<feature type="region of interest" description="Disordered" evidence="1">
    <location>
        <begin position="61"/>
        <end position="88"/>
    </location>
</feature>
<protein>
    <submittedName>
        <fullName evidence="3">NAD(P)-binding protein</fullName>
    </submittedName>
</protein>
<feature type="compositionally biased region" description="Pro residues" evidence="1">
    <location>
        <begin position="75"/>
        <end position="86"/>
    </location>
</feature>
<evidence type="ECO:0000313" key="3">
    <source>
        <dbReference type="EMBL" id="KAF2273734.1"/>
    </source>
</evidence>
<dbReference type="Proteomes" id="UP000800097">
    <property type="component" value="Unassembled WGS sequence"/>
</dbReference>
<proteinExistence type="predicted"/>
<dbReference type="Gene3D" id="3.90.180.10">
    <property type="entry name" value="Medium-chain alcohol dehydrogenases, catalytic domain"/>
    <property type="match status" value="1"/>
</dbReference>
<dbReference type="GeneID" id="54554326"/>